<sequence>MRPDEHKRKRSAQYKKKHGMSKDEKPKDSHQPKSRSTSGKGKVKVDQKAQGKHFGSHISGAAKLLHSSSSSDTSDNDQASATISKTFQRREVVSNWARYEILPPDAETAQKKGEDFLNLLNTAGGTSSQFRFKEEEDWDDSESVSTDTKLLAVDLSDLTASIQCIPLYQRLGIEQDLFSTEQIQEMESIARENAQEYQPRSRAVDLTQQNKQNVHAVDLTQQNKPSYFTADQTLPPAHNDTVTGVVDSGTDMSGVIKQSSNRPVDDGHSVKTVTDCQRFTEVASSPKDLSCSTGVPTCVDSTPVFRTPVINTHVNTSEEIGGVTSSNLDDDLDFLLSLDNPSDVSDLGETTHQNSVQEKVTTPPQQTQSSASNTGLQKETKNLEDWLDSVLD</sequence>
<evidence type="ECO:0000313" key="2">
    <source>
        <dbReference type="EMBL" id="OWF38247.1"/>
    </source>
</evidence>
<feature type="region of interest" description="Disordered" evidence="1">
    <location>
        <begin position="343"/>
        <end position="392"/>
    </location>
</feature>
<gene>
    <name evidence="2" type="ORF">KP79_PYT10622</name>
</gene>
<evidence type="ECO:0000313" key="3">
    <source>
        <dbReference type="Proteomes" id="UP000242188"/>
    </source>
</evidence>
<keyword evidence="3" id="KW-1185">Reference proteome</keyword>
<organism evidence="2 3">
    <name type="scientific">Mizuhopecten yessoensis</name>
    <name type="common">Japanese scallop</name>
    <name type="synonym">Patinopecten yessoensis</name>
    <dbReference type="NCBI Taxonomy" id="6573"/>
    <lineage>
        <taxon>Eukaryota</taxon>
        <taxon>Metazoa</taxon>
        <taxon>Spiralia</taxon>
        <taxon>Lophotrochozoa</taxon>
        <taxon>Mollusca</taxon>
        <taxon>Bivalvia</taxon>
        <taxon>Autobranchia</taxon>
        <taxon>Pteriomorphia</taxon>
        <taxon>Pectinida</taxon>
        <taxon>Pectinoidea</taxon>
        <taxon>Pectinidae</taxon>
        <taxon>Mizuhopecten</taxon>
    </lineage>
</organism>
<dbReference type="EMBL" id="NEDP02005570">
    <property type="protein sequence ID" value="OWF38247.1"/>
    <property type="molecule type" value="Genomic_DNA"/>
</dbReference>
<accession>A0A210PP43</accession>
<feature type="compositionally biased region" description="Basic residues" evidence="1">
    <location>
        <begin position="7"/>
        <end position="19"/>
    </location>
</feature>
<dbReference type="Proteomes" id="UP000242188">
    <property type="component" value="Unassembled WGS sequence"/>
</dbReference>
<name>A0A210PP43_MIZYE</name>
<proteinExistence type="predicted"/>
<feature type="compositionally biased region" description="Basic and acidic residues" evidence="1">
    <location>
        <begin position="20"/>
        <end position="31"/>
    </location>
</feature>
<evidence type="ECO:0000256" key="1">
    <source>
        <dbReference type="SAM" id="MobiDB-lite"/>
    </source>
</evidence>
<dbReference type="PANTHER" id="PTHR16524:SF2">
    <property type="entry name" value="CELL DEATH REGULATOR AVEN"/>
    <property type="match status" value="1"/>
</dbReference>
<dbReference type="InterPro" id="IPR026187">
    <property type="entry name" value="Aven"/>
</dbReference>
<dbReference type="PANTHER" id="PTHR16524">
    <property type="entry name" value="CELL DEATH REGULATOR AVEN"/>
    <property type="match status" value="1"/>
</dbReference>
<feature type="region of interest" description="Disordered" evidence="1">
    <location>
        <begin position="1"/>
        <end position="82"/>
    </location>
</feature>
<dbReference type="AlphaFoldDB" id="A0A210PP43"/>
<feature type="compositionally biased region" description="Polar residues" evidence="1">
    <location>
        <begin position="348"/>
        <end position="377"/>
    </location>
</feature>
<feature type="compositionally biased region" description="Low complexity" evidence="1">
    <location>
        <begin position="67"/>
        <end position="82"/>
    </location>
</feature>
<dbReference type="GO" id="GO:0010972">
    <property type="term" value="P:negative regulation of G2/M transition of mitotic cell cycle"/>
    <property type="evidence" value="ECO:0007669"/>
    <property type="project" value="TreeGrafter"/>
</dbReference>
<protein>
    <submittedName>
        <fullName evidence="2">Cell death regulator Aven</fullName>
    </submittedName>
</protein>
<reference evidence="2 3" key="1">
    <citation type="journal article" date="2017" name="Nat. Ecol. Evol.">
        <title>Scallop genome provides insights into evolution of bilaterian karyotype and development.</title>
        <authorList>
            <person name="Wang S."/>
            <person name="Zhang J."/>
            <person name="Jiao W."/>
            <person name="Li J."/>
            <person name="Xun X."/>
            <person name="Sun Y."/>
            <person name="Guo X."/>
            <person name="Huan P."/>
            <person name="Dong B."/>
            <person name="Zhang L."/>
            <person name="Hu X."/>
            <person name="Sun X."/>
            <person name="Wang J."/>
            <person name="Zhao C."/>
            <person name="Wang Y."/>
            <person name="Wang D."/>
            <person name="Huang X."/>
            <person name="Wang R."/>
            <person name="Lv J."/>
            <person name="Li Y."/>
            <person name="Zhang Z."/>
            <person name="Liu B."/>
            <person name="Lu W."/>
            <person name="Hui Y."/>
            <person name="Liang J."/>
            <person name="Zhou Z."/>
            <person name="Hou R."/>
            <person name="Li X."/>
            <person name="Liu Y."/>
            <person name="Li H."/>
            <person name="Ning X."/>
            <person name="Lin Y."/>
            <person name="Zhao L."/>
            <person name="Xing Q."/>
            <person name="Dou J."/>
            <person name="Li Y."/>
            <person name="Mao J."/>
            <person name="Guo H."/>
            <person name="Dou H."/>
            <person name="Li T."/>
            <person name="Mu C."/>
            <person name="Jiang W."/>
            <person name="Fu Q."/>
            <person name="Fu X."/>
            <person name="Miao Y."/>
            <person name="Liu J."/>
            <person name="Yu Q."/>
            <person name="Li R."/>
            <person name="Liao H."/>
            <person name="Li X."/>
            <person name="Kong Y."/>
            <person name="Jiang Z."/>
            <person name="Chourrout D."/>
            <person name="Li R."/>
            <person name="Bao Z."/>
        </authorList>
    </citation>
    <scope>NUCLEOTIDE SEQUENCE [LARGE SCALE GENOMIC DNA]</scope>
    <source>
        <strain evidence="2 3">PY_sf001</strain>
    </source>
</reference>
<dbReference type="STRING" id="6573.A0A210PP43"/>
<comment type="caution">
    <text evidence="2">The sequence shown here is derived from an EMBL/GenBank/DDBJ whole genome shotgun (WGS) entry which is preliminary data.</text>
</comment>
<dbReference type="OrthoDB" id="6338233at2759"/>